<dbReference type="AlphaFoldDB" id="A0A2G9QJE5"/>
<name>A0A2G9QJE5_AQUCT</name>
<feature type="non-terminal residue" evidence="7">
    <location>
        <position position="1"/>
    </location>
</feature>
<evidence type="ECO:0000256" key="3">
    <source>
        <dbReference type="ARBA" id="ARBA00022729"/>
    </source>
</evidence>
<dbReference type="PANTHER" id="PTHR14002:SF49">
    <property type="entry name" value="PANCREATIC SECRETORY GRANULE MEMBRANE MAJOR GLYCOPROTEIN GP2-LIKE"/>
    <property type="match status" value="1"/>
</dbReference>
<keyword evidence="8" id="KW-1185">Reference proteome</keyword>
<keyword evidence="2" id="KW-0964">Secreted</keyword>
<protein>
    <recommendedName>
        <fullName evidence="6">ZP domain-containing protein</fullName>
    </recommendedName>
</protein>
<feature type="domain" description="ZP" evidence="6">
    <location>
        <begin position="1"/>
        <end position="139"/>
    </location>
</feature>
<reference evidence="8" key="1">
    <citation type="journal article" date="2017" name="Nat. Commun.">
        <title>The North American bullfrog draft genome provides insight into hormonal regulation of long noncoding RNA.</title>
        <authorList>
            <person name="Hammond S.A."/>
            <person name="Warren R.L."/>
            <person name="Vandervalk B.P."/>
            <person name="Kucuk E."/>
            <person name="Khan H."/>
            <person name="Gibb E.A."/>
            <person name="Pandoh P."/>
            <person name="Kirk H."/>
            <person name="Zhao Y."/>
            <person name="Jones M."/>
            <person name="Mungall A.J."/>
            <person name="Coope R."/>
            <person name="Pleasance S."/>
            <person name="Moore R.A."/>
            <person name="Holt R.A."/>
            <person name="Round J.M."/>
            <person name="Ohora S."/>
            <person name="Walle B.V."/>
            <person name="Veldhoen N."/>
            <person name="Helbing C.C."/>
            <person name="Birol I."/>
        </authorList>
    </citation>
    <scope>NUCLEOTIDE SEQUENCE [LARGE SCALE GENOMIC DNA]</scope>
</reference>
<evidence type="ECO:0000256" key="4">
    <source>
        <dbReference type="ARBA" id="ARBA00023157"/>
    </source>
</evidence>
<gene>
    <name evidence="7" type="ORF">AB205_0193080</name>
</gene>
<dbReference type="GO" id="GO:0005576">
    <property type="term" value="C:extracellular region"/>
    <property type="evidence" value="ECO:0007669"/>
    <property type="project" value="UniProtKB-SubCell"/>
</dbReference>
<dbReference type="Gene3D" id="2.60.40.4100">
    <property type="entry name" value="Zona pellucida, ZP-C domain"/>
    <property type="match status" value="1"/>
</dbReference>
<proteinExistence type="predicted"/>
<keyword evidence="4" id="KW-1015">Disulfide bond</keyword>
<dbReference type="InterPro" id="IPR042235">
    <property type="entry name" value="ZP-C_dom"/>
</dbReference>
<dbReference type="InterPro" id="IPR001507">
    <property type="entry name" value="ZP_dom"/>
</dbReference>
<dbReference type="Proteomes" id="UP000228934">
    <property type="component" value="Unassembled WGS sequence"/>
</dbReference>
<sequence>TVYLSGVNGTGSYPVTMAAYKNPSFTDPYQNNENVVVGTNIYVGIFVTGADGNQYVVRIETCVASPTDNRSDVNAFYLIKDGCIQGTVATTVLDNSKALEASFSISSFQFQNQANVNLFCDVRLCDKTSETCSGVSDQYIFSDKRLTLFCSNEHCVRCPWALDDSLDCLLARGNMHTLLLMIIVGSTAIIPS</sequence>
<evidence type="ECO:0000256" key="1">
    <source>
        <dbReference type="ARBA" id="ARBA00004613"/>
    </source>
</evidence>
<evidence type="ECO:0000256" key="2">
    <source>
        <dbReference type="ARBA" id="ARBA00022525"/>
    </source>
</evidence>
<dbReference type="EMBL" id="KV984252">
    <property type="protein sequence ID" value="PIO15687.1"/>
    <property type="molecule type" value="Genomic_DNA"/>
</dbReference>
<evidence type="ECO:0000313" key="8">
    <source>
        <dbReference type="Proteomes" id="UP000228934"/>
    </source>
</evidence>
<evidence type="ECO:0000313" key="7">
    <source>
        <dbReference type="EMBL" id="PIO15687.1"/>
    </source>
</evidence>
<keyword evidence="3" id="KW-0732">Signal</keyword>
<evidence type="ECO:0000259" key="6">
    <source>
        <dbReference type="PROSITE" id="PS51034"/>
    </source>
</evidence>
<dbReference type="PROSITE" id="PS00682">
    <property type="entry name" value="ZP_1"/>
    <property type="match status" value="1"/>
</dbReference>
<dbReference type="InterPro" id="IPR017977">
    <property type="entry name" value="ZP_dom_CS"/>
</dbReference>
<dbReference type="PANTHER" id="PTHR14002">
    <property type="entry name" value="ENDOGLIN/TGF-BETA RECEPTOR TYPE III"/>
    <property type="match status" value="1"/>
</dbReference>
<organism evidence="7 8">
    <name type="scientific">Aquarana catesbeiana</name>
    <name type="common">American bullfrog</name>
    <name type="synonym">Rana catesbeiana</name>
    <dbReference type="NCBI Taxonomy" id="8400"/>
    <lineage>
        <taxon>Eukaryota</taxon>
        <taxon>Metazoa</taxon>
        <taxon>Chordata</taxon>
        <taxon>Craniata</taxon>
        <taxon>Vertebrata</taxon>
        <taxon>Euteleostomi</taxon>
        <taxon>Amphibia</taxon>
        <taxon>Batrachia</taxon>
        <taxon>Anura</taxon>
        <taxon>Neobatrachia</taxon>
        <taxon>Ranoidea</taxon>
        <taxon>Ranidae</taxon>
        <taxon>Aquarana</taxon>
    </lineage>
</organism>
<evidence type="ECO:0000256" key="5">
    <source>
        <dbReference type="ARBA" id="ARBA00023180"/>
    </source>
</evidence>
<keyword evidence="5" id="KW-0325">Glycoprotein</keyword>
<comment type="subcellular location">
    <subcellularLocation>
        <location evidence="1">Secreted</location>
    </subcellularLocation>
</comment>
<dbReference type="PROSITE" id="PS51034">
    <property type="entry name" value="ZP_2"/>
    <property type="match status" value="1"/>
</dbReference>
<accession>A0A2G9QJE5</accession>
<dbReference type="Pfam" id="PF00100">
    <property type="entry name" value="Zona_pellucida"/>
    <property type="match status" value="1"/>
</dbReference>
<dbReference type="InterPro" id="IPR055355">
    <property type="entry name" value="ZP-C"/>
</dbReference>
<dbReference type="OrthoDB" id="10063988at2759"/>